<evidence type="ECO:0000313" key="4">
    <source>
        <dbReference type="Proteomes" id="UP001497480"/>
    </source>
</evidence>
<accession>A0AAV1XFQ5</accession>
<gene>
    <name evidence="3" type="ORF">LLUT_LOCUS21243</name>
</gene>
<reference evidence="3 4" key="1">
    <citation type="submission" date="2024-03" db="EMBL/GenBank/DDBJ databases">
        <authorList>
            <person name="Martinez-Hernandez J."/>
        </authorList>
    </citation>
    <scope>NUCLEOTIDE SEQUENCE [LARGE SCALE GENOMIC DNA]</scope>
</reference>
<feature type="compositionally biased region" description="Polar residues" evidence="1">
    <location>
        <begin position="124"/>
        <end position="135"/>
    </location>
</feature>
<comment type="caution">
    <text evidence="3">The sequence shown here is derived from an EMBL/GenBank/DDBJ whole genome shotgun (WGS) entry which is preliminary data.</text>
</comment>
<organism evidence="3 4">
    <name type="scientific">Lupinus luteus</name>
    <name type="common">European yellow lupine</name>
    <dbReference type="NCBI Taxonomy" id="3873"/>
    <lineage>
        <taxon>Eukaryota</taxon>
        <taxon>Viridiplantae</taxon>
        <taxon>Streptophyta</taxon>
        <taxon>Embryophyta</taxon>
        <taxon>Tracheophyta</taxon>
        <taxon>Spermatophyta</taxon>
        <taxon>Magnoliopsida</taxon>
        <taxon>eudicotyledons</taxon>
        <taxon>Gunneridae</taxon>
        <taxon>Pentapetalae</taxon>
        <taxon>rosids</taxon>
        <taxon>fabids</taxon>
        <taxon>Fabales</taxon>
        <taxon>Fabaceae</taxon>
        <taxon>Papilionoideae</taxon>
        <taxon>50 kb inversion clade</taxon>
        <taxon>genistoids sensu lato</taxon>
        <taxon>core genistoids</taxon>
        <taxon>Genisteae</taxon>
        <taxon>Lupinus</taxon>
    </lineage>
</organism>
<protein>
    <submittedName>
        <fullName evidence="3">Uncharacterized protein</fullName>
    </submittedName>
</protein>
<name>A0AAV1XFQ5_LUPLU</name>
<evidence type="ECO:0000256" key="1">
    <source>
        <dbReference type="SAM" id="MobiDB-lite"/>
    </source>
</evidence>
<keyword evidence="2" id="KW-1133">Transmembrane helix</keyword>
<dbReference type="AlphaFoldDB" id="A0AAV1XFQ5"/>
<evidence type="ECO:0000256" key="2">
    <source>
        <dbReference type="SAM" id="Phobius"/>
    </source>
</evidence>
<sequence length="258" mass="28160">MIKVVVVMIMVVGRISYVGMVRERNQWVLRRFWIRAKLSGTAHSVGSVVAMILLVMVMERAIAALSKAVMLRGRMDSEVTKLTNRGCGGGGSYDGRGGSCSSLAIRISRQDNWDSEPDFDVSRNRNPSLTDLDVHNNSGNSVANGEIEQNVQRKTCYRFGGGCDGNGGRKDKLCGMVRESMRWVVRRLWTRAKLSETIHSIGAVVAMILLVMVRERELVALSKVVMVRGRVDGKVTKLTNRGSGGGGCVDGRGGICTP</sequence>
<proteinExistence type="predicted"/>
<dbReference type="Proteomes" id="UP001497480">
    <property type="component" value="Unassembled WGS sequence"/>
</dbReference>
<keyword evidence="4" id="KW-1185">Reference proteome</keyword>
<dbReference type="EMBL" id="CAXHTB010000014">
    <property type="protein sequence ID" value="CAL0320183.1"/>
    <property type="molecule type" value="Genomic_DNA"/>
</dbReference>
<evidence type="ECO:0000313" key="3">
    <source>
        <dbReference type="EMBL" id="CAL0320183.1"/>
    </source>
</evidence>
<feature type="region of interest" description="Disordered" evidence="1">
    <location>
        <begin position="114"/>
        <end position="135"/>
    </location>
</feature>
<keyword evidence="2" id="KW-0472">Membrane</keyword>
<keyword evidence="2" id="KW-0812">Transmembrane</keyword>
<feature type="transmembrane region" description="Helical" evidence="2">
    <location>
        <begin position="44"/>
        <end position="65"/>
    </location>
</feature>